<dbReference type="InterPro" id="IPR016032">
    <property type="entry name" value="Sig_transdc_resp-reg_C-effctor"/>
</dbReference>
<comment type="caution">
    <text evidence="5">The sequence shown here is derived from an EMBL/GenBank/DDBJ whole genome shotgun (WGS) entry which is preliminary data.</text>
</comment>
<feature type="domain" description="OmpR/PhoB-type" evidence="4">
    <location>
        <begin position="6"/>
        <end position="109"/>
    </location>
</feature>
<dbReference type="GO" id="GO:0003677">
    <property type="term" value="F:DNA binding"/>
    <property type="evidence" value="ECO:0007669"/>
    <property type="project" value="UniProtKB-UniRule"/>
</dbReference>
<dbReference type="GO" id="GO:0000160">
    <property type="term" value="P:phosphorelay signal transduction system"/>
    <property type="evidence" value="ECO:0007669"/>
    <property type="project" value="InterPro"/>
</dbReference>
<evidence type="ECO:0000256" key="3">
    <source>
        <dbReference type="SAM" id="Phobius"/>
    </source>
</evidence>
<dbReference type="CDD" id="cd00383">
    <property type="entry name" value="trans_reg_C"/>
    <property type="match status" value="1"/>
</dbReference>
<evidence type="ECO:0000259" key="4">
    <source>
        <dbReference type="PROSITE" id="PS51755"/>
    </source>
</evidence>
<dbReference type="GO" id="GO:0006355">
    <property type="term" value="P:regulation of DNA-templated transcription"/>
    <property type="evidence" value="ECO:0007669"/>
    <property type="project" value="InterPro"/>
</dbReference>
<accession>A0A5N3QSR3</accession>
<keyword evidence="3" id="KW-0812">Transmembrane</keyword>
<dbReference type="EMBL" id="VWSE01000010">
    <property type="protein sequence ID" value="KAB0285267.1"/>
    <property type="molecule type" value="Genomic_DNA"/>
</dbReference>
<keyword evidence="3" id="KW-1133">Transmembrane helix</keyword>
<dbReference type="AlphaFoldDB" id="A0A5N3QSR3"/>
<dbReference type="Gene3D" id="1.10.10.10">
    <property type="entry name" value="Winged helix-like DNA-binding domain superfamily/Winged helix DNA-binding domain"/>
    <property type="match status" value="1"/>
</dbReference>
<keyword evidence="1 2" id="KW-0238">DNA-binding</keyword>
<dbReference type="Proteomes" id="UP000326789">
    <property type="component" value="Unassembled WGS sequence"/>
</dbReference>
<protein>
    <submittedName>
        <fullName evidence="5">Transcriptional regulator</fullName>
    </submittedName>
</protein>
<reference evidence="5 6" key="1">
    <citation type="submission" date="2019-09" db="EMBL/GenBank/DDBJ databases">
        <title>Whole genome sequence of Vibrio fortis.</title>
        <authorList>
            <person name="Das S.K."/>
        </authorList>
    </citation>
    <scope>NUCLEOTIDE SEQUENCE [LARGE SCALE GENOMIC DNA]</scope>
    <source>
        <strain evidence="5 6">AN60</strain>
    </source>
</reference>
<keyword evidence="3" id="KW-0472">Membrane</keyword>
<sequence length="175" mass="19594">MDSMATTKYKIGNQFIYHPKKNTLTPIDDQGSVIILGANEGRLLNLLISNRGAVARDELITTLWNDREIFVDNSSLTQCVSTLRKALDDSSKEPQFIKTVPKLGYEFIAEVELIGGKKKTLPKENRQSLIHELSSSEGQIVGLSRPHLLLLNSLLVRLEVFLVIIAVTLCWNYAL</sequence>
<evidence type="ECO:0000256" key="2">
    <source>
        <dbReference type="PROSITE-ProRule" id="PRU01091"/>
    </source>
</evidence>
<dbReference type="SMART" id="SM00862">
    <property type="entry name" value="Trans_reg_C"/>
    <property type="match status" value="1"/>
</dbReference>
<name>A0A5N3QSR3_9VIBR</name>
<proteinExistence type="predicted"/>
<feature type="DNA-binding region" description="OmpR/PhoB-type" evidence="2">
    <location>
        <begin position="6"/>
        <end position="109"/>
    </location>
</feature>
<dbReference type="PROSITE" id="PS51755">
    <property type="entry name" value="OMPR_PHOB"/>
    <property type="match status" value="1"/>
</dbReference>
<feature type="transmembrane region" description="Helical" evidence="3">
    <location>
        <begin position="154"/>
        <end position="174"/>
    </location>
</feature>
<dbReference type="InterPro" id="IPR036388">
    <property type="entry name" value="WH-like_DNA-bd_sf"/>
</dbReference>
<evidence type="ECO:0000313" key="5">
    <source>
        <dbReference type="EMBL" id="KAB0285267.1"/>
    </source>
</evidence>
<gene>
    <name evidence="5" type="ORF">F2P58_22305</name>
</gene>
<evidence type="ECO:0000313" key="6">
    <source>
        <dbReference type="Proteomes" id="UP000326789"/>
    </source>
</evidence>
<organism evidence="5 6">
    <name type="scientific">Vibrio fortis</name>
    <dbReference type="NCBI Taxonomy" id="212667"/>
    <lineage>
        <taxon>Bacteria</taxon>
        <taxon>Pseudomonadati</taxon>
        <taxon>Pseudomonadota</taxon>
        <taxon>Gammaproteobacteria</taxon>
        <taxon>Vibrionales</taxon>
        <taxon>Vibrionaceae</taxon>
        <taxon>Vibrio</taxon>
    </lineage>
</organism>
<evidence type="ECO:0000256" key="1">
    <source>
        <dbReference type="ARBA" id="ARBA00023125"/>
    </source>
</evidence>
<dbReference type="SUPFAM" id="SSF46894">
    <property type="entry name" value="C-terminal effector domain of the bipartite response regulators"/>
    <property type="match status" value="1"/>
</dbReference>
<dbReference type="Pfam" id="PF00486">
    <property type="entry name" value="Trans_reg_C"/>
    <property type="match status" value="1"/>
</dbReference>
<dbReference type="InterPro" id="IPR001867">
    <property type="entry name" value="OmpR/PhoB-type_DNA-bd"/>
</dbReference>